<organism evidence="2 3">
    <name type="scientific">Bradyrhizobium agreste</name>
    <dbReference type="NCBI Taxonomy" id="2751811"/>
    <lineage>
        <taxon>Bacteria</taxon>
        <taxon>Pseudomonadati</taxon>
        <taxon>Pseudomonadota</taxon>
        <taxon>Alphaproteobacteria</taxon>
        <taxon>Hyphomicrobiales</taxon>
        <taxon>Nitrobacteraceae</taxon>
        <taxon>Bradyrhizobium</taxon>
    </lineage>
</organism>
<dbReference type="EMBL" id="JACCHP010000031">
    <property type="protein sequence ID" value="MBH5402617.1"/>
    <property type="molecule type" value="Genomic_DNA"/>
</dbReference>
<dbReference type="RefSeq" id="WP_197963663.1">
    <property type="nucleotide sequence ID" value="NZ_JACCHP010000031.1"/>
</dbReference>
<protein>
    <submittedName>
        <fullName evidence="2">DUF3467 domain-containing protein</fullName>
    </submittedName>
</protein>
<evidence type="ECO:0000256" key="1">
    <source>
        <dbReference type="SAM" id="MobiDB-lite"/>
    </source>
</evidence>
<evidence type="ECO:0000313" key="2">
    <source>
        <dbReference type="EMBL" id="MBH5402617.1"/>
    </source>
</evidence>
<evidence type="ECO:0000313" key="3">
    <source>
        <dbReference type="Proteomes" id="UP000807370"/>
    </source>
</evidence>
<accession>A0ABS0Q0H9</accession>
<dbReference type="InterPro" id="IPR021857">
    <property type="entry name" value="DUF3467"/>
</dbReference>
<keyword evidence="3" id="KW-1185">Reference proteome</keyword>
<feature type="region of interest" description="Disordered" evidence="1">
    <location>
        <begin position="1"/>
        <end position="28"/>
    </location>
</feature>
<dbReference type="Proteomes" id="UP000807370">
    <property type="component" value="Unassembled WGS sequence"/>
</dbReference>
<proteinExistence type="predicted"/>
<gene>
    <name evidence="2" type="ORF">HZZ13_33215</name>
</gene>
<comment type="caution">
    <text evidence="2">The sequence shown here is derived from an EMBL/GenBank/DDBJ whole genome shotgun (WGS) entry which is preliminary data.</text>
</comment>
<name>A0ABS0Q0H9_9BRAD</name>
<sequence length="111" mass="12431">MEQVEEQGHAVRTNGNGHGEATEATRQAAVHWDDSRMVTHFANVVNIQSTLEQVDLFFGTNKTWNVANEVKVDLTDRVILSPHAAKRLWIALGGVLKEYEARHGQLKIDGR</sequence>
<reference evidence="2 3" key="1">
    <citation type="submission" date="2020-07" db="EMBL/GenBank/DDBJ databases">
        <title>Bradyrhizobium diversity isolated from nodules of indigenous legumes of Western Australia.</title>
        <authorList>
            <person name="Klepa M.S."/>
        </authorList>
    </citation>
    <scope>NUCLEOTIDE SEQUENCE [LARGE SCALE GENOMIC DNA]</scope>
    <source>
        <strain evidence="2 3">CNPSo 4010</strain>
    </source>
</reference>
<dbReference type="Pfam" id="PF11950">
    <property type="entry name" value="DUF3467"/>
    <property type="match status" value="1"/>
</dbReference>